<evidence type="ECO:0000256" key="1">
    <source>
        <dbReference type="ARBA" id="ARBA00010641"/>
    </source>
</evidence>
<comment type="similarity">
    <text evidence="1">Belongs to the sigma-70 factor family. ECF subfamily.</text>
</comment>
<keyword evidence="9" id="KW-1185">Reference proteome</keyword>
<dbReference type="SUPFAM" id="SSF88659">
    <property type="entry name" value="Sigma3 and sigma4 domains of RNA polymerase sigma factors"/>
    <property type="match status" value="1"/>
</dbReference>
<dbReference type="InterPro" id="IPR013325">
    <property type="entry name" value="RNA_pol_sigma_r2"/>
</dbReference>
<feature type="domain" description="RNA polymerase sigma factor 70 region 4 type 2" evidence="7">
    <location>
        <begin position="210"/>
        <end position="262"/>
    </location>
</feature>
<evidence type="ECO:0000256" key="3">
    <source>
        <dbReference type="ARBA" id="ARBA00023082"/>
    </source>
</evidence>
<dbReference type="Pfam" id="PF08281">
    <property type="entry name" value="Sigma70_r4_2"/>
    <property type="match status" value="1"/>
</dbReference>
<feature type="domain" description="RNA polymerase sigma-70 region 2" evidence="6">
    <location>
        <begin position="108"/>
        <end position="175"/>
    </location>
</feature>
<dbReference type="SUPFAM" id="SSF88946">
    <property type="entry name" value="Sigma2 domain of RNA polymerase sigma factors"/>
    <property type="match status" value="1"/>
</dbReference>
<sequence>MLPILTTDSRRGSHDHTEDSRDQRMLQATVQHQRTLRRPPARQQAPQQPPAPLREEAVVPREPTPTDEPREPTDTPSHTPAPAEPAEPDGWNHVRAAQHGDNQAFGRLYDQYAHLVYRYVLLRVSDHCLAEDITSETFARALRRIASVSYQGRDVAAWFITIAKNLLLDHIKSSRNKLEVPLADPGEANGGTAQHPPGPEQHVLAEAAHHELMDCVRRLNPDQRECIRLRFLLGLSVTETATLMNRNEGAVKALQHRAIRRLAQLLPDDPR</sequence>
<accession>A0ABR4X7A5</accession>
<evidence type="ECO:0000256" key="2">
    <source>
        <dbReference type="ARBA" id="ARBA00023015"/>
    </source>
</evidence>
<dbReference type="PANTHER" id="PTHR43133:SF57">
    <property type="entry name" value="RNA POLYMERASE SIGMA-70 FACTOR"/>
    <property type="match status" value="1"/>
</dbReference>
<dbReference type="Proteomes" id="UP000029737">
    <property type="component" value="Unassembled WGS sequence"/>
</dbReference>
<evidence type="ECO:0000259" key="7">
    <source>
        <dbReference type="Pfam" id="PF08281"/>
    </source>
</evidence>
<dbReference type="CDD" id="cd06171">
    <property type="entry name" value="Sigma70_r4"/>
    <property type="match status" value="1"/>
</dbReference>
<dbReference type="InterPro" id="IPR013249">
    <property type="entry name" value="RNA_pol_sigma70_r4_t2"/>
</dbReference>
<dbReference type="EMBL" id="JPMV01000010">
    <property type="protein sequence ID" value="KGI82598.1"/>
    <property type="molecule type" value="Genomic_DNA"/>
</dbReference>
<dbReference type="NCBIfam" id="TIGR02937">
    <property type="entry name" value="sigma70-ECF"/>
    <property type="match status" value="1"/>
</dbReference>
<dbReference type="InterPro" id="IPR036388">
    <property type="entry name" value="WH-like_DNA-bd_sf"/>
</dbReference>
<evidence type="ECO:0000256" key="4">
    <source>
        <dbReference type="ARBA" id="ARBA00023163"/>
    </source>
</evidence>
<dbReference type="Gene3D" id="1.10.10.10">
    <property type="entry name" value="Winged helix-like DNA-binding domain superfamily/Winged helix DNA-binding domain"/>
    <property type="match status" value="1"/>
</dbReference>
<evidence type="ECO:0000313" key="9">
    <source>
        <dbReference type="Proteomes" id="UP000029737"/>
    </source>
</evidence>
<dbReference type="Gene3D" id="1.10.1740.10">
    <property type="match status" value="1"/>
</dbReference>
<reference evidence="8 9" key="1">
    <citation type="journal article" date="2014" name="PLoS ONE">
        <title>Identification and Characterization of a New Erythromycin Biosynthetic Gene Cluster in Actinopolyspora erythraea YIM90600, a Novel Erythronolide-Producing Halophilic Actinomycete Isolated from Salt Field.</title>
        <authorList>
            <person name="Chen D."/>
            <person name="Feng J."/>
            <person name="Huang L."/>
            <person name="Zhang Q."/>
            <person name="Wu J."/>
            <person name="Zhu X."/>
            <person name="Duan Y."/>
            <person name="Xu Z."/>
        </authorList>
    </citation>
    <scope>NUCLEOTIDE SEQUENCE [LARGE SCALE GENOMIC DNA]</scope>
    <source>
        <strain evidence="8 9">YIM90600</strain>
    </source>
</reference>
<keyword evidence="4" id="KW-0804">Transcription</keyword>
<gene>
    <name evidence="8" type="ORF">IL38_03980</name>
</gene>
<dbReference type="Pfam" id="PF04542">
    <property type="entry name" value="Sigma70_r2"/>
    <property type="match status" value="1"/>
</dbReference>
<dbReference type="InterPro" id="IPR014284">
    <property type="entry name" value="RNA_pol_sigma-70_dom"/>
</dbReference>
<protein>
    <submittedName>
        <fullName evidence="8">RNA polymerase sigma 70</fullName>
    </submittedName>
</protein>
<evidence type="ECO:0000256" key="5">
    <source>
        <dbReference type="SAM" id="MobiDB-lite"/>
    </source>
</evidence>
<evidence type="ECO:0000259" key="6">
    <source>
        <dbReference type="Pfam" id="PF04542"/>
    </source>
</evidence>
<dbReference type="InterPro" id="IPR007627">
    <property type="entry name" value="RNA_pol_sigma70_r2"/>
</dbReference>
<evidence type="ECO:0000313" key="8">
    <source>
        <dbReference type="EMBL" id="KGI82598.1"/>
    </source>
</evidence>
<feature type="region of interest" description="Disordered" evidence="5">
    <location>
        <begin position="1"/>
        <end position="93"/>
    </location>
</feature>
<dbReference type="PANTHER" id="PTHR43133">
    <property type="entry name" value="RNA POLYMERASE ECF-TYPE SIGMA FACTO"/>
    <property type="match status" value="1"/>
</dbReference>
<keyword evidence="3" id="KW-0731">Sigma factor</keyword>
<dbReference type="InterPro" id="IPR039425">
    <property type="entry name" value="RNA_pol_sigma-70-like"/>
</dbReference>
<keyword evidence="2" id="KW-0805">Transcription regulation</keyword>
<organism evidence="8 9">
    <name type="scientific">Actinopolyspora erythraea</name>
    <dbReference type="NCBI Taxonomy" id="414996"/>
    <lineage>
        <taxon>Bacteria</taxon>
        <taxon>Bacillati</taxon>
        <taxon>Actinomycetota</taxon>
        <taxon>Actinomycetes</taxon>
        <taxon>Actinopolysporales</taxon>
        <taxon>Actinopolysporaceae</taxon>
        <taxon>Actinopolyspora</taxon>
    </lineage>
</organism>
<name>A0ABR4X7A5_9ACTN</name>
<dbReference type="InterPro" id="IPR013324">
    <property type="entry name" value="RNA_pol_sigma_r3/r4-like"/>
</dbReference>
<feature type="compositionally biased region" description="Basic and acidic residues" evidence="5">
    <location>
        <begin position="8"/>
        <end position="24"/>
    </location>
</feature>
<comment type="caution">
    <text evidence="8">The sequence shown here is derived from an EMBL/GenBank/DDBJ whole genome shotgun (WGS) entry which is preliminary data.</text>
</comment>
<proteinExistence type="inferred from homology"/>